<dbReference type="AlphaFoldDB" id="A0A0G3GWI7"/>
<feature type="compositionally biased region" description="Basic and acidic residues" evidence="1">
    <location>
        <begin position="257"/>
        <end position="266"/>
    </location>
</feature>
<gene>
    <name evidence="2" type="ORF">CMUST_02755</name>
</gene>
<feature type="region of interest" description="Disordered" evidence="1">
    <location>
        <begin position="257"/>
        <end position="352"/>
    </location>
</feature>
<proteinExistence type="predicted"/>
<dbReference type="PATRIC" id="fig|571915.4.peg.584"/>
<dbReference type="STRING" id="571915.CMUST_02755"/>
<dbReference type="KEGG" id="cmv:CMUST_02755"/>
<dbReference type="Proteomes" id="UP000035199">
    <property type="component" value="Chromosome"/>
</dbReference>
<dbReference type="OrthoDB" id="4411700at2"/>
<organism evidence="2 3">
    <name type="scientific">Corynebacterium mustelae</name>
    <dbReference type="NCBI Taxonomy" id="571915"/>
    <lineage>
        <taxon>Bacteria</taxon>
        <taxon>Bacillati</taxon>
        <taxon>Actinomycetota</taxon>
        <taxon>Actinomycetes</taxon>
        <taxon>Mycobacteriales</taxon>
        <taxon>Corynebacteriaceae</taxon>
        <taxon>Corynebacterium</taxon>
    </lineage>
</organism>
<evidence type="ECO:0000313" key="2">
    <source>
        <dbReference type="EMBL" id="AKK04895.1"/>
    </source>
</evidence>
<sequence length="352" mass="36136">MRSGITSILLRAIEKLATASRGTYRPPTQAVAQVERAFGATKGLDTSAIRSAAQLVRGSSQSETAAGISEVITGVLVDVAVGLIGDALQGLISDWFGASDDAEAAGKEAEAATSAVNEINDSATNQCHMVEDRAAAHIDMLATILSSIDPAENPEGFAQLVLLGAGVVDESLSAMTDICGERDHAIAASYGKLVDVVETLAESNAHRVTPHPVSETLAAGAAKTMAATVDVLGTVKQTVVGIGDDVDRLVDFVTGRDDDASAEKPPRVATDSNGGQSVTATNAPGDQCQPSKPTVLKDIPPVTTTKSEPTAPPVVGYKPMASVQSPNPQAPLPQPVASQPIRTDSVRNAGGW</sequence>
<feature type="compositionally biased region" description="Polar residues" evidence="1">
    <location>
        <begin position="270"/>
        <end position="292"/>
    </location>
</feature>
<dbReference type="RefSeq" id="WP_047261226.1">
    <property type="nucleotide sequence ID" value="NZ_CP011542.1"/>
</dbReference>
<reference evidence="3" key="2">
    <citation type="submission" date="2015-05" db="EMBL/GenBank/DDBJ databases">
        <title>Complete genome sequence of Corynebacterium mustelae DSM 45274, isolated from various tissues of a male ferret with lethal sepsis.</title>
        <authorList>
            <person name="Ruckert C."/>
            <person name="Albersmeier A."/>
            <person name="Winkler A."/>
            <person name="Tauch A."/>
        </authorList>
    </citation>
    <scope>NUCLEOTIDE SEQUENCE [LARGE SCALE GENOMIC DNA]</scope>
    <source>
        <strain evidence="3">DSM 45274</strain>
    </source>
</reference>
<accession>A0A0G3GWI7</accession>
<protein>
    <submittedName>
        <fullName evidence="2">Uncharacterized protein</fullName>
    </submittedName>
</protein>
<reference evidence="2 3" key="1">
    <citation type="journal article" date="2015" name="Genome Announc.">
        <title>Complete Genome Sequence of the Type Strain Corynebacterium mustelae DSM 45274, Isolated from Various Tissues of a Male Ferret with Lethal Sepsis.</title>
        <authorList>
            <person name="Ruckert C."/>
            <person name="Eimer J."/>
            <person name="Winkler A."/>
            <person name="Tauch A."/>
        </authorList>
    </citation>
    <scope>NUCLEOTIDE SEQUENCE [LARGE SCALE GENOMIC DNA]</scope>
    <source>
        <strain evidence="2 3">DSM 45274</strain>
    </source>
</reference>
<keyword evidence="3" id="KW-1185">Reference proteome</keyword>
<evidence type="ECO:0000256" key="1">
    <source>
        <dbReference type="SAM" id="MobiDB-lite"/>
    </source>
</evidence>
<name>A0A0G3GWI7_9CORY</name>
<dbReference type="EMBL" id="CP011542">
    <property type="protein sequence ID" value="AKK04895.1"/>
    <property type="molecule type" value="Genomic_DNA"/>
</dbReference>
<evidence type="ECO:0000313" key="3">
    <source>
        <dbReference type="Proteomes" id="UP000035199"/>
    </source>
</evidence>